<feature type="compositionally biased region" description="Basic and acidic residues" evidence="1">
    <location>
        <begin position="84"/>
        <end position="97"/>
    </location>
</feature>
<name>M7AWQ8_CHEMY</name>
<feature type="region of interest" description="Disordered" evidence="1">
    <location>
        <begin position="63"/>
        <end position="97"/>
    </location>
</feature>
<evidence type="ECO:0000313" key="3">
    <source>
        <dbReference type="Proteomes" id="UP000031443"/>
    </source>
</evidence>
<reference evidence="3" key="1">
    <citation type="journal article" date="2013" name="Nat. Genet.">
        <title>The draft genomes of soft-shell turtle and green sea turtle yield insights into the development and evolution of the turtle-specific body plan.</title>
        <authorList>
            <person name="Wang Z."/>
            <person name="Pascual-Anaya J."/>
            <person name="Zadissa A."/>
            <person name="Li W."/>
            <person name="Niimura Y."/>
            <person name="Huang Z."/>
            <person name="Li C."/>
            <person name="White S."/>
            <person name="Xiong Z."/>
            <person name="Fang D."/>
            <person name="Wang B."/>
            <person name="Ming Y."/>
            <person name="Chen Y."/>
            <person name="Zheng Y."/>
            <person name="Kuraku S."/>
            <person name="Pignatelli M."/>
            <person name="Herrero J."/>
            <person name="Beal K."/>
            <person name="Nozawa M."/>
            <person name="Li Q."/>
            <person name="Wang J."/>
            <person name="Zhang H."/>
            <person name="Yu L."/>
            <person name="Shigenobu S."/>
            <person name="Wang J."/>
            <person name="Liu J."/>
            <person name="Flicek P."/>
            <person name="Searle S."/>
            <person name="Wang J."/>
            <person name="Kuratani S."/>
            <person name="Yin Y."/>
            <person name="Aken B."/>
            <person name="Zhang G."/>
            <person name="Irie N."/>
        </authorList>
    </citation>
    <scope>NUCLEOTIDE SEQUENCE [LARGE SCALE GENOMIC DNA]</scope>
</reference>
<dbReference type="EMBL" id="KB603100">
    <property type="protein sequence ID" value="EMP24213.1"/>
    <property type="molecule type" value="Genomic_DNA"/>
</dbReference>
<protein>
    <submittedName>
        <fullName evidence="2">Uncharacterized protein</fullName>
    </submittedName>
</protein>
<evidence type="ECO:0000256" key="1">
    <source>
        <dbReference type="SAM" id="MobiDB-lite"/>
    </source>
</evidence>
<dbReference type="Proteomes" id="UP000031443">
    <property type="component" value="Unassembled WGS sequence"/>
</dbReference>
<feature type="compositionally biased region" description="Polar residues" evidence="1">
    <location>
        <begin position="1"/>
        <end position="12"/>
    </location>
</feature>
<gene>
    <name evidence="2" type="ORF">UY3_18850</name>
</gene>
<accession>M7AWQ8</accession>
<sequence>MLLSALNPSFRGSSGRPAYFHSSRPPVDKELQKLLSEATKMTGRKADKIPIVPRFLQPFIIPTASRSRPSESHGSEDSVAALVTDDKNGGRSEKRDE</sequence>
<feature type="region of interest" description="Disordered" evidence="1">
    <location>
        <begin position="1"/>
        <end position="27"/>
    </location>
</feature>
<keyword evidence="3" id="KW-1185">Reference proteome</keyword>
<proteinExistence type="predicted"/>
<organism evidence="2 3">
    <name type="scientific">Chelonia mydas</name>
    <name type="common">Green sea-turtle</name>
    <name type="synonym">Chelonia agassizi</name>
    <dbReference type="NCBI Taxonomy" id="8469"/>
    <lineage>
        <taxon>Eukaryota</taxon>
        <taxon>Metazoa</taxon>
        <taxon>Chordata</taxon>
        <taxon>Craniata</taxon>
        <taxon>Vertebrata</taxon>
        <taxon>Euteleostomi</taxon>
        <taxon>Archelosauria</taxon>
        <taxon>Testudinata</taxon>
        <taxon>Testudines</taxon>
        <taxon>Cryptodira</taxon>
        <taxon>Durocryptodira</taxon>
        <taxon>Americhelydia</taxon>
        <taxon>Chelonioidea</taxon>
        <taxon>Cheloniidae</taxon>
        <taxon>Chelonia</taxon>
    </lineage>
</organism>
<dbReference type="AlphaFoldDB" id="M7AWQ8"/>
<evidence type="ECO:0000313" key="2">
    <source>
        <dbReference type="EMBL" id="EMP24213.1"/>
    </source>
</evidence>